<keyword evidence="4" id="KW-0812">Transmembrane</keyword>
<dbReference type="PANTHER" id="PTHR24320:SF282">
    <property type="entry name" value="WW DOMAIN-CONTAINING OXIDOREDUCTASE"/>
    <property type="match status" value="1"/>
</dbReference>
<organism evidence="5 6">
    <name type="scientific">Acaromyces ingoldii</name>
    <dbReference type="NCBI Taxonomy" id="215250"/>
    <lineage>
        <taxon>Eukaryota</taxon>
        <taxon>Fungi</taxon>
        <taxon>Dikarya</taxon>
        <taxon>Basidiomycota</taxon>
        <taxon>Ustilaginomycotina</taxon>
        <taxon>Exobasidiomycetes</taxon>
        <taxon>Exobasidiales</taxon>
        <taxon>Cryptobasidiaceae</taxon>
        <taxon>Acaromyces</taxon>
    </lineage>
</organism>
<dbReference type="RefSeq" id="XP_025374725.1">
    <property type="nucleotide sequence ID" value="XM_025522769.1"/>
</dbReference>
<keyword evidence="4" id="KW-0472">Membrane</keyword>
<keyword evidence="3" id="KW-0560">Oxidoreductase</keyword>
<dbReference type="PANTHER" id="PTHR24320">
    <property type="entry name" value="RETINOL DEHYDROGENASE"/>
    <property type="match status" value="1"/>
</dbReference>
<dbReference type="Gene3D" id="3.40.50.720">
    <property type="entry name" value="NAD(P)-binding Rossmann-like Domain"/>
    <property type="match status" value="1"/>
</dbReference>
<dbReference type="STRING" id="215250.A0A316YDP4"/>
<dbReference type="SUPFAM" id="SSF51735">
    <property type="entry name" value="NAD(P)-binding Rossmann-fold domains"/>
    <property type="match status" value="1"/>
</dbReference>
<evidence type="ECO:0000256" key="4">
    <source>
        <dbReference type="SAM" id="Phobius"/>
    </source>
</evidence>
<keyword evidence="4" id="KW-1133">Transmembrane helix</keyword>
<keyword evidence="2" id="KW-0521">NADP</keyword>
<dbReference type="OrthoDB" id="191139at2759"/>
<gene>
    <name evidence="5" type="ORF">FA10DRAFT_269478</name>
</gene>
<evidence type="ECO:0000256" key="2">
    <source>
        <dbReference type="ARBA" id="ARBA00022857"/>
    </source>
</evidence>
<dbReference type="PRINTS" id="PR00081">
    <property type="entry name" value="GDHRDH"/>
</dbReference>
<feature type="transmembrane region" description="Helical" evidence="4">
    <location>
        <begin position="12"/>
        <end position="31"/>
    </location>
</feature>
<dbReference type="GeneID" id="37044685"/>
<name>A0A316YDP4_9BASI</name>
<dbReference type="GO" id="GO:0016491">
    <property type="term" value="F:oxidoreductase activity"/>
    <property type="evidence" value="ECO:0007669"/>
    <property type="project" value="UniProtKB-KW"/>
</dbReference>
<evidence type="ECO:0000313" key="5">
    <source>
        <dbReference type="EMBL" id="PWN87527.1"/>
    </source>
</evidence>
<evidence type="ECO:0000256" key="1">
    <source>
        <dbReference type="ARBA" id="ARBA00006484"/>
    </source>
</evidence>
<dbReference type="InParanoid" id="A0A316YDP4"/>
<evidence type="ECO:0000313" key="6">
    <source>
        <dbReference type="Proteomes" id="UP000245768"/>
    </source>
</evidence>
<dbReference type="Pfam" id="PF00106">
    <property type="entry name" value="adh_short"/>
    <property type="match status" value="1"/>
</dbReference>
<reference evidence="5 6" key="1">
    <citation type="journal article" date="2018" name="Mol. Biol. Evol.">
        <title>Broad Genomic Sampling Reveals a Smut Pathogenic Ancestry of the Fungal Clade Ustilaginomycotina.</title>
        <authorList>
            <person name="Kijpornyongpan T."/>
            <person name="Mondo S.J."/>
            <person name="Barry K."/>
            <person name="Sandor L."/>
            <person name="Lee J."/>
            <person name="Lipzen A."/>
            <person name="Pangilinan J."/>
            <person name="LaButti K."/>
            <person name="Hainaut M."/>
            <person name="Henrissat B."/>
            <person name="Grigoriev I.V."/>
            <person name="Spatafora J.W."/>
            <person name="Aime M.C."/>
        </authorList>
    </citation>
    <scope>NUCLEOTIDE SEQUENCE [LARGE SCALE GENOMIC DNA]</scope>
    <source>
        <strain evidence="5 6">MCA 4198</strain>
    </source>
</reference>
<sequence length="375" mass="41735">MTTAIDILWASPWLLCIGLVLFVVAPALVAIEQTAPYSFKPYRWPSKIWSVDEIPNLTGKVALVTGANGGIGVETCVELVRNGAQVFMGCRSEEKFQKARNTIDKLLDERGPARDNRKKGQVLYFECDVSSLALAKKAATVFLAHPQAKRLDVAYFCAGAPSTWGARPLSEDGIDLIMATNCTNQLAMLDELYPLIKKTSRHSASSCRIIFISSNTEFWANLRWPLGVEPTFNSWKDVNDPRRSENARYAQSKLAQALLARKLSSDLSNENIACLALHPGEIDNDFVHRMLPWTQYNRYLAAIIKAILIDSRQGALTGLFAATAKEVDEKRLSGQFLTYPATIIQPSAFARNDVLGRKAWELQMDLIQGRNLPRC</sequence>
<dbReference type="Proteomes" id="UP000245768">
    <property type="component" value="Unassembled WGS sequence"/>
</dbReference>
<proteinExistence type="inferred from homology"/>
<comment type="similarity">
    <text evidence="1">Belongs to the short-chain dehydrogenases/reductases (SDR) family.</text>
</comment>
<evidence type="ECO:0000256" key="3">
    <source>
        <dbReference type="ARBA" id="ARBA00023002"/>
    </source>
</evidence>
<dbReference type="InterPro" id="IPR002347">
    <property type="entry name" value="SDR_fam"/>
</dbReference>
<protein>
    <submittedName>
        <fullName evidence="5">NAD(P)-binding protein</fullName>
    </submittedName>
</protein>
<dbReference type="EMBL" id="KZ819640">
    <property type="protein sequence ID" value="PWN87527.1"/>
    <property type="molecule type" value="Genomic_DNA"/>
</dbReference>
<dbReference type="AlphaFoldDB" id="A0A316YDP4"/>
<keyword evidence="6" id="KW-1185">Reference proteome</keyword>
<accession>A0A316YDP4</accession>
<dbReference type="InterPro" id="IPR036291">
    <property type="entry name" value="NAD(P)-bd_dom_sf"/>
</dbReference>